<dbReference type="STRING" id="123320.SAMN06309945_1166"/>
<feature type="transmembrane region" description="Helical" evidence="1">
    <location>
        <begin position="328"/>
        <end position="346"/>
    </location>
</feature>
<dbReference type="EMBL" id="FUZP01000001">
    <property type="protein sequence ID" value="SKC45801.1"/>
    <property type="molecule type" value="Genomic_DNA"/>
</dbReference>
<accession>A0A1T5J3A5</accession>
<sequence>MVAQLLRLRLSIYANLVKRGGTQVIWMLVGGGIGVAIIWLTSFGLVALRVAPTEFARDILVIGGSFVVLGFTLLPVVFGVDDALDPRKFVLFGVPNRVLSLGLYAAALIGVPSIVIAVLSSFTVVTWTRDGFTLVMAILAALIAVLTCVLVARVMTSVATLLLASRRSREFSAIVGLVLVVLVAPAAIFLSSVDWSSGGGPVLSNAADVVSWTPFGAVWAVPGDIALGQASSGFLKLVIALATLGLLWLAWSALVARMQVTADRPPAVRTYSGLGWFDLMPARPGAVIAARSITYWGRDPRYLVSLLVVPILPFIMIVPLIVAGVPAAPLALLPLPIMSVFLGWSLHNDLAHDSSAIWLHVASGVRGAADRLGRTFPVLLVGVPLIIVGSMISIAFFGDWDALPSMLGVTTSLLLTGVGISSYTSARFPYPASAPGDSPFQQPQSSGTTGAVVQSFSFLGSVLLTAPALYFAARGLFDGGDYPLYALLAGVGMGVIVFGIGVLAGGRAFNKRGPEIMAFATSV</sequence>
<feature type="transmembrane region" description="Helical" evidence="1">
    <location>
        <begin position="171"/>
        <end position="190"/>
    </location>
</feature>
<feature type="transmembrane region" description="Helical" evidence="1">
    <location>
        <begin position="233"/>
        <end position="251"/>
    </location>
</feature>
<feature type="transmembrane region" description="Helical" evidence="1">
    <location>
        <begin position="101"/>
        <end position="125"/>
    </location>
</feature>
<dbReference type="AlphaFoldDB" id="A0A1T5J3A5"/>
<feature type="transmembrane region" description="Helical" evidence="1">
    <location>
        <begin position="302"/>
        <end position="322"/>
    </location>
</feature>
<feature type="transmembrane region" description="Helical" evidence="1">
    <location>
        <begin position="24"/>
        <end position="47"/>
    </location>
</feature>
<organism evidence="2 3">
    <name type="scientific">Okibacterium fritillariae</name>
    <dbReference type="NCBI Taxonomy" id="123320"/>
    <lineage>
        <taxon>Bacteria</taxon>
        <taxon>Bacillati</taxon>
        <taxon>Actinomycetota</taxon>
        <taxon>Actinomycetes</taxon>
        <taxon>Micrococcales</taxon>
        <taxon>Microbacteriaceae</taxon>
        <taxon>Okibacterium</taxon>
    </lineage>
</organism>
<reference evidence="2 3" key="1">
    <citation type="submission" date="2017-02" db="EMBL/GenBank/DDBJ databases">
        <authorList>
            <person name="Peterson S.W."/>
        </authorList>
    </citation>
    <scope>NUCLEOTIDE SEQUENCE [LARGE SCALE GENOMIC DNA]</scope>
    <source>
        <strain evidence="2 3">VKM Ac-2059</strain>
    </source>
</reference>
<feature type="transmembrane region" description="Helical" evidence="1">
    <location>
        <begin position="131"/>
        <end position="164"/>
    </location>
</feature>
<feature type="transmembrane region" description="Helical" evidence="1">
    <location>
        <begin position="59"/>
        <end position="80"/>
    </location>
</feature>
<evidence type="ECO:0000256" key="1">
    <source>
        <dbReference type="SAM" id="Phobius"/>
    </source>
</evidence>
<gene>
    <name evidence="2" type="ORF">SAMN06309945_1166</name>
</gene>
<feature type="transmembrane region" description="Helical" evidence="1">
    <location>
        <begin position="451"/>
        <end position="472"/>
    </location>
</feature>
<evidence type="ECO:0000313" key="2">
    <source>
        <dbReference type="EMBL" id="SKC45801.1"/>
    </source>
</evidence>
<name>A0A1T5J3A5_9MICO</name>
<protein>
    <submittedName>
        <fullName evidence="2">ABC-2 type transport system permease protein</fullName>
    </submittedName>
</protein>
<feature type="transmembrane region" description="Helical" evidence="1">
    <location>
        <begin position="376"/>
        <end position="397"/>
    </location>
</feature>
<feature type="transmembrane region" description="Helical" evidence="1">
    <location>
        <begin position="403"/>
        <end position="423"/>
    </location>
</feature>
<evidence type="ECO:0000313" key="3">
    <source>
        <dbReference type="Proteomes" id="UP000190857"/>
    </source>
</evidence>
<keyword evidence="3" id="KW-1185">Reference proteome</keyword>
<keyword evidence="1" id="KW-0812">Transmembrane</keyword>
<keyword evidence="1" id="KW-1133">Transmembrane helix</keyword>
<dbReference type="OrthoDB" id="3261041at2"/>
<dbReference type="Proteomes" id="UP000190857">
    <property type="component" value="Unassembled WGS sequence"/>
</dbReference>
<keyword evidence="1" id="KW-0472">Membrane</keyword>
<proteinExistence type="predicted"/>
<feature type="transmembrane region" description="Helical" evidence="1">
    <location>
        <begin position="484"/>
        <end position="504"/>
    </location>
</feature>
<dbReference type="RefSeq" id="WP_143785340.1">
    <property type="nucleotide sequence ID" value="NZ_FUZP01000001.1"/>
</dbReference>